<sequence length="128" mass="14554">MDAESVSWQWLTSLRKISNSQANETPKIAQFFLSCMRVRFPFAIYHQSLLGFLLARSPFVPRPPRGLNTLHRSADSGSMFCTPQSPHRFKNVKRGGGSVRPSTDRPKRDYHTPPADHRHPVDCVHGNQ</sequence>
<name>A0ABR3JNR9_9AGAR</name>
<accession>A0ABR3JNR9</accession>
<evidence type="ECO:0000313" key="3">
    <source>
        <dbReference type="Proteomes" id="UP001556367"/>
    </source>
</evidence>
<evidence type="ECO:0000256" key="1">
    <source>
        <dbReference type="SAM" id="MobiDB-lite"/>
    </source>
</evidence>
<feature type="region of interest" description="Disordered" evidence="1">
    <location>
        <begin position="71"/>
        <end position="128"/>
    </location>
</feature>
<reference evidence="3" key="1">
    <citation type="submission" date="2024-06" db="EMBL/GenBank/DDBJ databases">
        <title>Multi-omics analyses provide insights into the biosynthesis of the anticancer antibiotic pleurotin in Hohenbuehelia grisea.</title>
        <authorList>
            <person name="Weaver J.A."/>
            <person name="Alberti F."/>
        </authorList>
    </citation>
    <scope>NUCLEOTIDE SEQUENCE [LARGE SCALE GENOMIC DNA]</scope>
    <source>
        <strain evidence="3">T-177</strain>
    </source>
</reference>
<dbReference type="Proteomes" id="UP001556367">
    <property type="component" value="Unassembled WGS sequence"/>
</dbReference>
<feature type="compositionally biased region" description="Basic and acidic residues" evidence="1">
    <location>
        <begin position="102"/>
        <end position="122"/>
    </location>
</feature>
<protein>
    <submittedName>
        <fullName evidence="2">Uncharacterized protein</fullName>
    </submittedName>
</protein>
<organism evidence="2 3">
    <name type="scientific">Hohenbuehelia grisea</name>
    <dbReference type="NCBI Taxonomy" id="104357"/>
    <lineage>
        <taxon>Eukaryota</taxon>
        <taxon>Fungi</taxon>
        <taxon>Dikarya</taxon>
        <taxon>Basidiomycota</taxon>
        <taxon>Agaricomycotina</taxon>
        <taxon>Agaricomycetes</taxon>
        <taxon>Agaricomycetidae</taxon>
        <taxon>Agaricales</taxon>
        <taxon>Pleurotineae</taxon>
        <taxon>Pleurotaceae</taxon>
        <taxon>Hohenbuehelia</taxon>
    </lineage>
</organism>
<dbReference type="EMBL" id="JASNQZ010000005">
    <property type="protein sequence ID" value="KAL0957391.1"/>
    <property type="molecule type" value="Genomic_DNA"/>
</dbReference>
<feature type="compositionally biased region" description="Polar residues" evidence="1">
    <location>
        <begin position="75"/>
        <end position="85"/>
    </location>
</feature>
<comment type="caution">
    <text evidence="2">The sequence shown here is derived from an EMBL/GenBank/DDBJ whole genome shotgun (WGS) entry which is preliminary data.</text>
</comment>
<evidence type="ECO:0000313" key="2">
    <source>
        <dbReference type="EMBL" id="KAL0957391.1"/>
    </source>
</evidence>
<keyword evidence="3" id="KW-1185">Reference proteome</keyword>
<gene>
    <name evidence="2" type="ORF">HGRIS_001192</name>
</gene>
<proteinExistence type="predicted"/>